<dbReference type="Gene3D" id="3.40.50.1000">
    <property type="entry name" value="HAD superfamily/HAD-like"/>
    <property type="match status" value="1"/>
</dbReference>
<dbReference type="Proteomes" id="UP001345219">
    <property type="component" value="Chromosome 24"/>
</dbReference>
<feature type="transmembrane region" description="Helical" evidence="8">
    <location>
        <begin position="173"/>
        <end position="191"/>
    </location>
</feature>
<proteinExistence type="predicted"/>
<organism evidence="9 10">
    <name type="scientific">Trapa incisa</name>
    <dbReference type="NCBI Taxonomy" id="236973"/>
    <lineage>
        <taxon>Eukaryota</taxon>
        <taxon>Viridiplantae</taxon>
        <taxon>Streptophyta</taxon>
        <taxon>Embryophyta</taxon>
        <taxon>Tracheophyta</taxon>
        <taxon>Spermatophyta</taxon>
        <taxon>Magnoliopsida</taxon>
        <taxon>eudicotyledons</taxon>
        <taxon>Gunneridae</taxon>
        <taxon>Pentapetalae</taxon>
        <taxon>rosids</taxon>
        <taxon>malvids</taxon>
        <taxon>Myrtales</taxon>
        <taxon>Lythraceae</taxon>
        <taxon>Trapa</taxon>
    </lineage>
</organism>
<dbReference type="InterPro" id="IPR006544">
    <property type="entry name" value="P-type_TPase_V"/>
</dbReference>
<evidence type="ECO:0000256" key="4">
    <source>
        <dbReference type="ARBA" id="ARBA00022840"/>
    </source>
</evidence>
<keyword evidence="5" id="KW-0460">Magnesium</keyword>
<dbReference type="SUPFAM" id="SSF56784">
    <property type="entry name" value="HAD-like"/>
    <property type="match status" value="1"/>
</dbReference>
<keyword evidence="6" id="KW-1278">Translocase</keyword>
<name>A0AAN7QMN5_9MYRT</name>
<dbReference type="GO" id="GO:0015662">
    <property type="term" value="F:P-type ion transporter activity"/>
    <property type="evidence" value="ECO:0007669"/>
    <property type="project" value="TreeGrafter"/>
</dbReference>
<dbReference type="PANTHER" id="PTHR45630">
    <property type="entry name" value="CATION-TRANSPORTING ATPASE-RELATED"/>
    <property type="match status" value="1"/>
</dbReference>
<keyword evidence="3" id="KW-0547">Nucleotide-binding</keyword>
<feature type="region of interest" description="Disordered" evidence="7">
    <location>
        <begin position="31"/>
        <end position="80"/>
    </location>
</feature>
<keyword evidence="10" id="KW-1185">Reference proteome</keyword>
<keyword evidence="2" id="KW-0479">Metal-binding</keyword>
<keyword evidence="8" id="KW-0812">Transmembrane</keyword>
<dbReference type="PROSITE" id="PS01229">
    <property type="entry name" value="COF_2"/>
    <property type="match status" value="1"/>
</dbReference>
<evidence type="ECO:0000256" key="8">
    <source>
        <dbReference type="SAM" id="Phobius"/>
    </source>
</evidence>
<keyword evidence="8" id="KW-1133">Transmembrane helix</keyword>
<comment type="caution">
    <text evidence="9">The sequence shown here is derived from an EMBL/GenBank/DDBJ whole genome shotgun (WGS) entry which is preliminary data.</text>
</comment>
<evidence type="ECO:0000256" key="6">
    <source>
        <dbReference type="ARBA" id="ARBA00022967"/>
    </source>
</evidence>
<dbReference type="GO" id="GO:0006874">
    <property type="term" value="P:intracellular calcium ion homeostasis"/>
    <property type="evidence" value="ECO:0007669"/>
    <property type="project" value="TreeGrafter"/>
</dbReference>
<dbReference type="GO" id="GO:0046872">
    <property type="term" value="F:metal ion binding"/>
    <property type="evidence" value="ECO:0007669"/>
    <property type="project" value="UniProtKB-KW"/>
</dbReference>
<evidence type="ECO:0000313" key="10">
    <source>
        <dbReference type="Proteomes" id="UP001345219"/>
    </source>
</evidence>
<evidence type="ECO:0000256" key="1">
    <source>
        <dbReference type="ARBA" id="ARBA00004141"/>
    </source>
</evidence>
<evidence type="ECO:0000256" key="7">
    <source>
        <dbReference type="SAM" id="MobiDB-lite"/>
    </source>
</evidence>
<dbReference type="GO" id="GO:0019829">
    <property type="term" value="F:ATPase-coupled monoatomic cation transmembrane transporter activity"/>
    <property type="evidence" value="ECO:0007669"/>
    <property type="project" value="TreeGrafter"/>
</dbReference>
<dbReference type="PANTHER" id="PTHR45630:SF7">
    <property type="entry name" value="ENDOPLASMIC RETICULUM TRANSMEMBRANE HELIX TRANSLOCASE"/>
    <property type="match status" value="1"/>
</dbReference>
<dbReference type="InterPro" id="IPR023214">
    <property type="entry name" value="HAD_sf"/>
</dbReference>
<evidence type="ECO:0000256" key="5">
    <source>
        <dbReference type="ARBA" id="ARBA00022842"/>
    </source>
</evidence>
<evidence type="ECO:0000313" key="9">
    <source>
        <dbReference type="EMBL" id="KAK4770523.1"/>
    </source>
</evidence>
<evidence type="ECO:0000256" key="3">
    <source>
        <dbReference type="ARBA" id="ARBA00022741"/>
    </source>
</evidence>
<dbReference type="InterPro" id="IPR036412">
    <property type="entry name" value="HAD-like_sf"/>
</dbReference>
<sequence length="222" mass="23552">MALMCGDGTNDVGALKQARVGVALLNAVPLAKTGKASSESSKDVSKAAKAKKSKLPLANTDGSKTKSIAKSETPSSSHHLTAVELQRRKLKKMMNEVNDDVDGRSAPVVKLGNASMASPFTAKHASVSPTTDIIRQGRSTLVTTLQMFKILGLNCLATAYVLSVMYLDGVKLGDVQATISGVFTAAFFLFISHARPWTTLSATRPHPDRPVCNPFVIPNIVC</sequence>
<feature type="transmembrane region" description="Helical" evidence="8">
    <location>
        <begin position="148"/>
        <end position="167"/>
    </location>
</feature>
<feature type="compositionally biased region" description="Polar residues" evidence="7">
    <location>
        <begin position="60"/>
        <end position="79"/>
    </location>
</feature>
<accession>A0AAN7QMN5</accession>
<reference evidence="9 10" key="1">
    <citation type="journal article" date="2023" name="Hortic Res">
        <title>Pangenome of water caltrop reveals structural variations and asymmetric subgenome divergence after allopolyploidization.</title>
        <authorList>
            <person name="Zhang X."/>
            <person name="Chen Y."/>
            <person name="Wang L."/>
            <person name="Yuan Y."/>
            <person name="Fang M."/>
            <person name="Shi L."/>
            <person name="Lu R."/>
            <person name="Comes H.P."/>
            <person name="Ma Y."/>
            <person name="Chen Y."/>
            <person name="Huang G."/>
            <person name="Zhou Y."/>
            <person name="Zheng Z."/>
            <person name="Qiu Y."/>
        </authorList>
    </citation>
    <scope>NUCLEOTIDE SEQUENCE [LARGE SCALE GENOMIC DNA]</scope>
    <source>
        <tissue evidence="9">Roots</tissue>
    </source>
</reference>
<dbReference type="AlphaFoldDB" id="A0AAN7QMN5"/>
<keyword evidence="4" id="KW-0067">ATP-binding</keyword>
<dbReference type="GO" id="GO:0005524">
    <property type="term" value="F:ATP binding"/>
    <property type="evidence" value="ECO:0007669"/>
    <property type="project" value="UniProtKB-KW"/>
</dbReference>
<comment type="subcellular location">
    <subcellularLocation>
        <location evidence="1">Membrane</location>
        <topology evidence="1">Multi-pass membrane protein</topology>
    </subcellularLocation>
</comment>
<gene>
    <name evidence="9" type="ORF">SAY87_031055</name>
</gene>
<evidence type="ECO:0000256" key="2">
    <source>
        <dbReference type="ARBA" id="ARBA00022723"/>
    </source>
</evidence>
<keyword evidence="8" id="KW-0472">Membrane</keyword>
<dbReference type="EMBL" id="JAXIOK010000005">
    <property type="protein sequence ID" value="KAK4770523.1"/>
    <property type="molecule type" value="Genomic_DNA"/>
</dbReference>
<protein>
    <submittedName>
        <fullName evidence="9">Uncharacterized protein</fullName>
    </submittedName>
</protein>
<dbReference type="GO" id="GO:0005789">
    <property type="term" value="C:endoplasmic reticulum membrane"/>
    <property type="evidence" value="ECO:0007669"/>
    <property type="project" value="TreeGrafter"/>
</dbReference>